<dbReference type="Pfam" id="PF02601">
    <property type="entry name" value="Exonuc_VII_L"/>
    <property type="match status" value="1"/>
</dbReference>
<evidence type="ECO:0000259" key="7">
    <source>
        <dbReference type="Pfam" id="PF02601"/>
    </source>
</evidence>
<name>A0A2W5N498_9BACT</name>
<gene>
    <name evidence="5" type="primary">xseA</name>
    <name evidence="9" type="ORF">DI551_01740</name>
</gene>
<comment type="subcellular location">
    <subcellularLocation>
        <location evidence="5 6">Cytoplasm</location>
    </subcellularLocation>
</comment>
<dbReference type="GO" id="GO:0009318">
    <property type="term" value="C:exodeoxyribonuclease VII complex"/>
    <property type="evidence" value="ECO:0007669"/>
    <property type="project" value="UniProtKB-UniRule"/>
</dbReference>
<dbReference type="CDD" id="cd04489">
    <property type="entry name" value="ExoVII_LU_OBF"/>
    <property type="match status" value="1"/>
</dbReference>
<dbReference type="PANTHER" id="PTHR30008">
    <property type="entry name" value="EXODEOXYRIBONUCLEASE 7 LARGE SUBUNIT"/>
    <property type="match status" value="1"/>
</dbReference>
<dbReference type="GO" id="GO:0003676">
    <property type="term" value="F:nucleic acid binding"/>
    <property type="evidence" value="ECO:0007669"/>
    <property type="project" value="InterPro"/>
</dbReference>
<dbReference type="Pfam" id="PF13742">
    <property type="entry name" value="tRNA_anti_2"/>
    <property type="match status" value="1"/>
</dbReference>
<reference evidence="9 10" key="1">
    <citation type="submission" date="2017-08" db="EMBL/GenBank/DDBJ databases">
        <title>Infants hospitalized years apart are colonized by the same room-sourced microbial strains.</title>
        <authorList>
            <person name="Brooks B."/>
            <person name="Olm M.R."/>
            <person name="Firek B.A."/>
            <person name="Baker R."/>
            <person name="Thomas B.C."/>
            <person name="Morowitz M.J."/>
            <person name="Banfield J.F."/>
        </authorList>
    </citation>
    <scope>NUCLEOTIDE SEQUENCE [LARGE SCALE GENOMIC DNA]</scope>
    <source>
        <strain evidence="9">S2_005_002_R2_29</strain>
    </source>
</reference>
<evidence type="ECO:0000256" key="1">
    <source>
        <dbReference type="ARBA" id="ARBA00022490"/>
    </source>
</evidence>
<dbReference type="NCBIfam" id="TIGR00237">
    <property type="entry name" value="xseA"/>
    <property type="match status" value="1"/>
</dbReference>
<dbReference type="EMBL" id="QFQB01000006">
    <property type="protein sequence ID" value="PZQ48236.1"/>
    <property type="molecule type" value="Genomic_DNA"/>
</dbReference>
<evidence type="ECO:0000256" key="2">
    <source>
        <dbReference type="ARBA" id="ARBA00022722"/>
    </source>
</evidence>
<keyword evidence="4 5" id="KW-0269">Exonuclease</keyword>
<dbReference type="PANTHER" id="PTHR30008:SF0">
    <property type="entry name" value="EXODEOXYRIBONUCLEASE 7 LARGE SUBUNIT"/>
    <property type="match status" value="1"/>
</dbReference>
<evidence type="ECO:0000256" key="5">
    <source>
        <dbReference type="HAMAP-Rule" id="MF_00378"/>
    </source>
</evidence>
<evidence type="ECO:0000259" key="8">
    <source>
        <dbReference type="Pfam" id="PF13742"/>
    </source>
</evidence>
<dbReference type="EC" id="3.1.11.6" evidence="5"/>
<protein>
    <recommendedName>
        <fullName evidence="5">Exodeoxyribonuclease 7 large subunit</fullName>
        <ecNumber evidence="5">3.1.11.6</ecNumber>
    </recommendedName>
    <alternativeName>
        <fullName evidence="5">Exodeoxyribonuclease VII large subunit</fullName>
        <shortName evidence="5">Exonuclease VII large subunit</shortName>
    </alternativeName>
</protein>
<proteinExistence type="inferred from homology"/>
<dbReference type="InterPro" id="IPR025824">
    <property type="entry name" value="OB-fold_nuc-bd_dom"/>
</dbReference>
<dbReference type="InterPro" id="IPR020579">
    <property type="entry name" value="Exonuc_VII_lsu_C"/>
</dbReference>
<feature type="domain" description="Exonuclease VII large subunit C-terminal" evidence="7">
    <location>
        <begin position="136"/>
        <end position="440"/>
    </location>
</feature>
<keyword evidence="3 5" id="KW-0378">Hydrolase</keyword>
<evidence type="ECO:0000313" key="9">
    <source>
        <dbReference type="EMBL" id="PZQ48236.1"/>
    </source>
</evidence>
<accession>A0A2W5N498</accession>
<comment type="similarity">
    <text evidence="5 6">Belongs to the XseA family.</text>
</comment>
<dbReference type="HAMAP" id="MF_00378">
    <property type="entry name" value="Exonuc_7_L"/>
    <property type="match status" value="1"/>
</dbReference>
<keyword evidence="1 5" id="KW-0963">Cytoplasm</keyword>
<feature type="domain" description="OB-fold nucleic acid binding" evidence="8">
    <location>
        <begin position="20"/>
        <end position="113"/>
    </location>
</feature>
<dbReference type="GO" id="GO:0006308">
    <property type="term" value="P:DNA catabolic process"/>
    <property type="evidence" value="ECO:0007669"/>
    <property type="project" value="UniProtKB-UniRule"/>
</dbReference>
<comment type="subunit">
    <text evidence="5">Heterooligomer composed of large and small subunits.</text>
</comment>
<evidence type="ECO:0000256" key="6">
    <source>
        <dbReference type="RuleBase" id="RU004355"/>
    </source>
</evidence>
<evidence type="ECO:0000256" key="3">
    <source>
        <dbReference type="ARBA" id="ARBA00022801"/>
    </source>
</evidence>
<sequence>MTEDLFTVAATTKRSNVPEMSVSELAFSLKRTLEETYGRVRVRGELSGLKLASSGHLYGDLKDEDSVINIVCWKGTMAKLGLRPEDGLDVVITGKMTSYPKNSRYQLVIDSMELAGEGALLKMLEDRRKKLAAEGLFDENRKKPIPFLPNVIGVVTSPTGAVIRDIIHRISERFPRHILVWPVAVQGTGAADQIATAIQGFNAMAQKPDLIIVARGGGSLEDLMAFNEENVVRAAAASVIPLISAVGHETDTTLIDYAADLRAPTPTGAAERSVPVRIDLLNAVRRDEQRMTHAVSRRLSELSSRLEAARAKLGDPAQLLNLKAQTLDNTADKLLHGFERMVSRKSQILAPLVPRHPRTLIGEKTRHLSLVAPSLERAGINLLKDPQKHLDHTVRMLESLSFKKVLERGYAVVRGQDGKVVSTAQDAQKEDVLALQFKDEGHLNVRKA</sequence>
<comment type="catalytic activity">
    <reaction evidence="5 6">
        <text>Exonucleolytic cleavage in either 5'- to 3'- or 3'- to 5'-direction to yield nucleoside 5'-phosphates.</text>
        <dbReference type="EC" id="3.1.11.6"/>
    </reaction>
</comment>
<comment type="caution">
    <text evidence="9">The sequence shown here is derived from an EMBL/GenBank/DDBJ whole genome shotgun (WGS) entry which is preliminary data.</text>
</comment>
<dbReference type="AlphaFoldDB" id="A0A2W5N498"/>
<dbReference type="Proteomes" id="UP000249417">
    <property type="component" value="Unassembled WGS sequence"/>
</dbReference>
<evidence type="ECO:0000313" key="10">
    <source>
        <dbReference type="Proteomes" id="UP000249417"/>
    </source>
</evidence>
<comment type="function">
    <text evidence="5">Bidirectionally degrades single-stranded DNA into large acid-insoluble oligonucleotides, which are then degraded further into small acid-soluble oligonucleotides.</text>
</comment>
<keyword evidence="2 5" id="KW-0540">Nuclease</keyword>
<organism evidence="9 10">
    <name type="scientific">Micavibrio aeruginosavorus</name>
    <dbReference type="NCBI Taxonomy" id="349221"/>
    <lineage>
        <taxon>Bacteria</taxon>
        <taxon>Pseudomonadati</taxon>
        <taxon>Bdellovibrionota</taxon>
        <taxon>Bdellovibrionia</taxon>
        <taxon>Bdellovibrionales</taxon>
        <taxon>Pseudobdellovibrionaceae</taxon>
        <taxon>Micavibrio</taxon>
    </lineage>
</organism>
<dbReference type="InterPro" id="IPR003753">
    <property type="entry name" value="Exonuc_VII_L"/>
</dbReference>
<evidence type="ECO:0000256" key="4">
    <source>
        <dbReference type="ARBA" id="ARBA00022839"/>
    </source>
</evidence>
<dbReference type="GO" id="GO:0005737">
    <property type="term" value="C:cytoplasm"/>
    <property type="evidence" value="ECO:0007669"/>
    <property type="project" value="UniProtKB-SubCell"/>
</dbReference>
<dbReference type="GO" id="GO:0008855">
    <property type="term" value="F:exodeoxyribonuclease VII activity"/>
    <property type="evidence" value="ECO:0007669"/>
    <property type="project" value="UniProtKB-UniRule"/>
</dbReference>